<reference evidence="2 3" key="1">
    <citation type="submission" date="2019-03" db="EMBL/GenBank/DDBJ databases">
        <title>First draft genome of Liparis tanakae, snailfish: a comprehensive survey of snailfish specific genes.</title>
        <authorList>
            <person name="Kim W."/>
            <person name="Song I."/>
            <person name="Jeong J.-H."/>
            <person name="Kim D."/>
            <person name="Kim S."/>
            <person name="Ryu S."/>
            <person name="Song J.Y."/>
            <person name="Lee S.K."/>
        </authorList>
    </citation>
    <scope>NUCLEOTIDE SEQUENCE [LARGE SCALE GENOMIC DNA]</scope>
    <source>
        <tissue evidence="2">Muscle</tissue>
    </source>
</reference>
<comment type="caution">
    <text evidence="2">The sequence shown here is derived from an EMBL/GenBank/DDBJ whole genome shotgun (WGS) entry which is preliminary data.</text>
</comment>
<evidence type="ECO:0000313" key="2">
    <source>
        <dbReference type="EMBL" id="TNN30899.1"/>
    </source>
</evidence>
<dbReference type="Proteomes" id="UP000314294">
    <property type="component" value="Unassembled WGS sequence"/>
</dbReference>
<proteinExistence type="predicted"/>
<dbReference type="AlphaFoldDB" id="A0A4Z2EQ21"/>
<name>A0A4Z2EQ21_9TELE</name>
<sequence length="122" mass="12688">MKQNPAPIKCEKHGTRGPCYSASEAPAHTRGPFTPNVVILGPDSLRDATVSRNPLVLVVPTDLGEKRSIPSEKPPVTVTIRYSHDAVEVPAATGSALLPGGSRVPASFGGGGEESEHHAACE</sequence>
<evidence type="ECO:0000256" key="1">
    <source>
        <dbReference type="SAM" id="MobiDB-lite"/>
    </source>
</evidence>
<protein>
    <submittedName>
        <fullName evidence="2">Uncharacterized protein</fullName>
    </submittedName>
</protein>
<gene>
    <name evidence="2" type="ORF">EYF80_058949</name>
</gene>
<accession>A0A4Z2EQ21</accession>
<organism evidence="2 3">
    <name type="scientific">Liparis tanakae</name>
    <name type="common">Tanaka's snailfish</name>
    <dbReference type="NCBI Taxonomy" id="230148"/>
    <lineage>
        <taxon>Eukaryota</taxon>
        <taxon>Metazoa</taxon>
        <taxon>Chordata</taxon>
        <taxon>Craniata</taxon>
        <taxon>Vertebrata</taxon>
        <taxon>Euteleostomi</taxon>
        <taxon>Actinopterygii</taxon>
        <taxon>Neopterygii</taxon>
        <taxon>Teleostei</taxon>
        <taxon>Neoteleostei</taxon>
        <taxon>Acanthomorphata</taxon>
        <taxon>Eupercaria</taxon>
        <taxon>Perciformes</taxon>
        <taxon>Cottioidei</taxon>
        <taxon>Cottales</taxon>
        <taxon>Liparidae</taxon>
        <taxon>Liparis</taxon>
    </lineage>
</organism>
<dbReference type="EMBL" id="SRLO01004009">
    <property type="protein sequence ID" value="TNN30899.1"/>
    <property type="molecule type" value="Genomic_DNA"/>
</dbReference>
<feature type="region of interest" description="Disordered" evidence="1">
    <location>
        <begin position="93"/>
        <end position="122"/>
    </location>
</feature>
<evidence type="ECO:0000313" key="3">
    <source>
        <dbReference type="Proteomes" id="UP000314294"/>
    </source>
</evidence>
<feature type="region of interest" description="Disordered" evidence="1">
    <location>
        <begin position="1"/>
        <end position="33"/>
    </location>
</feature>
<keyword evidence="3" id="KW-1185">Reference proteome</keyword>